<evidence type="ECO:0000256" key="2">
    <source>
        <dbReference type="SAM" id="SignalP"/>
    </source>
</evidence>
<dbReference type="SUPFAM" id="SSF49299">
    <property type="entry name" value="PKD domain"/>
    <property type="match status" value="1"/>
</dbReference>
<dbReference type="Pfam" id="PF01345">
    <property type="entry name" value="DUF11"/>
    <property type="match status" value="1"/>
</dbReference>
<sequence length="1122" mass="125990">MKNFYVALIFFLISFIASAQEPFITTWEVTNESLEITIPVPSSEYSYDYTIDFGDGTTMTNVASSITHTYSSAGIYTVEISGVFPAIRIYDSDYENQIKLKSIEQWGDVAWQTMYRAFMRSYNLVINATDAPDLSQVTDMSYMFVHAESLNQSINHWDVSNVEDMSWMFESALVFNQPLDNWNVSNVTNMFRMFYGAVSFNQPIGNWDVSNVTSFGFMFSRDVNVPSTYPGLIFNQPLNSWNTSNAINMDGMFYGAEAFNQPLDSWNVSSVTTMVSMFNGATQFNQPLNNWDVSNVTNMAGMFSGATAFNQPLNSWNTSSLNTISSMFSGASAFNQPIDSWDVSGVDDMNYVFYNASSFNGTINAWNVSNVVTMSSMFYGASNFNQPLNNWNTSNVQSMSEIFKNASNFNQPLDNWDVSNVEWFDEMFMNATSFNGAVNGWDFSSIDNQGFFGDGVADMFNGAIHFNQPVDQWNISNLISLAWLFRGASAFNQPLDNWDVSNIKKMTSMFEDASAFNQPLNSWDVSNVDYVQSMTSMFEGASSFNQPLDNWNVSNVSWMNNMFKDASSFNQDLSSWDVSYVDRFNNMFENASSYNQPLNSWDFSDMDTSISIYGLYKFLSHTNMSIENYDAFLQHLTTYDFSAILGAEGLQYCDETSVDYLENQLNWDIYGHSPALCNMVSGTVYFDSNNNECDASDVEVSNYFVFLENTENQNLYATQIMNGNYELALSGNSFTASVQGLPDFMTASPIDVSVEFLEESMSETLDFCLTASQTIEDLSVTIVPISEARPGFESTYQLIVENIGTESISNIEVNLEFDDTMQSFVSSIPTPNTTTTDNLQFSFSSLNPFETKVVDIKMQVLTPPIVNSDDLLTFNASVLPSTNDYSPENNTYQLEQIVVNSYDPNDINVLQGESITVSQTSEYLDYVIRFQNTGTASAVNVEVQSLLHNNLDPSSFRMLNSSHDYTVKIENNIITFTFENIHLPDETSDSVGSNGFIAYRLKPKSNIQVGEVMDGIAAIYFDFNEPIITNMVSTTVVENLGIDEYESNLVSIYPNPFNNVIYLNSKNGIEVNVIEIIDLQGKVLIKSSNETDKIKTDQLSSGVYILSLETNSGILNSRIIKN</sequence>
<dbReference type="InterPro" id="IPR011889">
    <property type="entry name" value="Liste_lipo_26"/>
</dbReference>
<dbReference type="InterPro" id="IPR026444">
    <property type="entry name" value="Secre_tail"/>
</dbReference>
<dbReference type="Pfam" id="PF03382">
    <property type="entry name" value="DUF285"/>
    <property type="match status" value="3"/>
</dbReference>
<name>A0ABT6G057_9FLAO</name>
<dbReference type="Pfam" id="PF24595">
    <property type="entry name" value="DUF7619"/>
    <property type="match status" value="1"/>
</dbReference>
<dbReference type="Pfam" id="PF18962">
    <property type="entry name" value="Por_Secre_tail"/>
    <property type="match status" value="1"/>
</dbReference>
<accession>A0ABT6G057</accession>
<dbReference type="Proteomes" id="UP001529085">
    <property type="component" value="Unassembled WGS sequence"/>
</dbReference>
<dbReference type="InterPro" id="IPR013783">
    <property type="entry name" value="Ig-like_fold"/>
</dbReference>
<feature type="signal peptide" evidence="2">
    <location>
        <begin position="1"/>
        <end position="19"/>
    </location>
</feature>
<reference evidence="4 5" key="1">
    <citation type="submission" date="2023-03" db="EMBL/GenBank/DDBJ databases">
        <title>Strain YYF002 represents a novel species in the genus Winogradskyella isolated from seawater.</title>
        <authorList>
            <person name="Fu Z.-Y."/>
        </authorList>
    </citation>
    <scope>NUCLEOTIDE SEQUENCE [LARGE SCALE GENOMIC DNA]</scope>
    <source>
        <strain evidence="4 5">YYF002</strain>
    </source>
</reference>
<dbReference type="CDD" id="cd00146">
    <property type="entry name" value="PKD"/>
    <property type="match status" value="1"/>
</dbReference>
<keyword evidence="5" id="KW-1185">Reference proteome</keyword>
<dbReference type="PROSITE" id="PS50093">
    <property type="entry name" value="PKD"/>
    <property type="match status" value="1"/>
</dbReference>
<dbReference type="Gene3D" id="2.60.40.10">
    <property type="entry name" value="Immunoglobulins"/>
    <property type="match status" value="1"/>
</dbReference>
<protein>
    <submittedName>
        <fullName evidence="4">BspA family leucine-rich repeat surface protein</fullName>
    </submittedName>
</protein>
<comment type="caution">
    <text evidence="4">The sequence shown here is derived from an EMBL/GenBank/DDBJ whole genome shotgun (WGS) entry which is preliminary data.</text>
</comment>
<keyword evidence="1 2" id="KW-0732">Signal</keyword>
<feature type="chain" id="PRO_5045486447" evidence="2">
    <location>
        <begin position="20"/>
        <end position="1122"/>
    </location>
</feature>
<organism evidence="4 5">
    <name type="scientific">Winogradskyella marincola</name>
    <dbReference type="NCBI Taxonomy" id="3037795"/>
    <lineage>
        <taxon>Bacteria</taxon>
        <taxon>Pseudomonadati</taxon>
        <taxon>Bacteroidota</taxon>
        <taxon>Flavobacteriia</taxon>
        <taxon>Flavobacteriales</taxon>
        <taxon>Flavobacteriaceae</taxon>
        <taxon>Winogradskyella</taxon>
    </lineage>
</organism>
<dbReference type="Pfam" id="PF00801">
    <property type="entry name" value="PKD"/>
    <property type="match status" value="1"/>
</dbReference>
<dbReference type="InterPro" id="IPR005046">
    <property type="entry name" value="DUF285"/>
</dbReference>
<dbReference type="RefSeq" id="WP_278004880.1">
    <property type="nucleotide sequence ID" value="NZ_JARSBN010000003.1"/>
</dbReference>
<evidence type="ECO:0000256" key="1">
    <source>
        <dbReference type="ARBA" id="ARBA00022729"/>
    </source>
</evidence>
<dbReference type="NCBIfam" id="TIGR04183">
    <property type="entry name" value="Por_Secre_tail"/>
    <property type="match status" value="1"/>
</dbReference>
<dbReference type="InterPro" id="IPR000601">
    <property type="entry name" value="PKD_dom"/>
</dbReference>
<evidence type="ECO:0000313" key="4">
    <source>
        <dbReference type="EMBL" id="MDG4715421.1"/>
    </source>
</evidence>
<evidence type="ECO:0000313" key="5">
    <source>
        <dbReference type="Proteomes" id="UP001529085"/>
    </source>
</evidence>
<dbReference type="InterPro" id="IPR055353">
    <property type="entry name" value="DUF7619"/>
</dbReference>
<dbReference type="NCBIfam" id="TIGR02167">
    <property type="entry name" value="Liste_lipo_26"/>
    <property type="match status" value="4"/>
</dbReference>
<evidence type="ECO:0000259" key="3">
    <source>
        <dbReference type="PROSITE" id="PS50093"/>
    </source>
</evidence>
<feature type="domain" description="PKD" evidence="3">
    <location>
        <begin position="19"/>
        <end position="81"/>
    </location>
</feature>
<dbReference type="InterPro" id="IPR035986">
    <property type="entry name" value="PKD_dom_sf"/>
</dbReference>
<dbReference type="InterPro" id="IPR001434">
    <property type="entry name" value="OmcB-like_DUF11"/>
</dbReference>
<gene>
    <name evidence="4" type="ORF">P7122_06035</name>
</gene>
<proteinExistence type="predicted"/>
<dbReference type="EMBL" id="JARSBN010000003">
    <property type="protein sequence ID" value="MDG4715421.1"/>
    <property type="molecule type" value="Genomic_DNA"/>
</dbReference>